<dbReference type="Gene3D" id="1.20.920.10">
    <property type="entry name" value="Bromodomain-like"/>
    <property type="match status" value="1"/>
</dbReference>
<reference evidence="7" key="1">
    <citation type="submission" date="2018-11" db="EMBL/GenBank/DDBJ databases">
        <authorList>
            <person name="Alioto T."/>
            <person name="Alioto T."/>
        </authorList>
    </citation>
    <scope>NUCLEOTIDE SEQUENCE</scope>
</reference>
<keyword evidence="1" id="KW-0808">Transferase</keyword>
<dbReference type="InterPro" id="IPR037800">
    <property type="entry name" value="GCN5"/>
</dbReference>
<dbReference type="GO" id="GO:0000123">
    <property type="term" value="C:histone acetyltransferase complex"/>
    <property type="evidence" value="ECO:0007669"/>
    <property type="project" value="TreeGrafter"/>
</dbReference>
<feature type="region of interest" description="Disordered" evidence="5">
    <location>
        <begin position="2423"/>
        <end position="2472"/>
    </location>
</feature>
<feature type="compositionally biased region" description="Polar residues" evidence="5">
    <location>
        <begin position="1293"/>
        <end position="1305"/>
    </location>
</feature>
<keyword evidence="8" id="KW-1185">Reference proteome</keyword>
<keyword evidence="3" id="KW-0012">Acyltransferase</keyword>
<feature type="compositionally biased region" description="Polar residues" evidence="5">
    <location>
        <begin position="1510"/>
        <end position="1521"/>
    </location>
</feature>
<feature type="compositionally biased region" description="Polar residues" evidence="5">
    <location>
        <begin position="1264"/>
        <end position="1273"/>
    </location>
</feature>
<organism evidence="7 8">
    <name type="scientific">Mytilus galloprovincialis</name>
    <name type="common">Mediterranean mussel</name>
    <dbReference type="NCBI Taxonomy" id="29158"/>
    <lineage>
        <taxon>Eukaryota</taxon>
        <taxon>Metazoa</taxon>
        <taxon>Spiralia</taxon>
        <taxon>Lophotrochozoa</taxon>
        <taxon>Mollusca</taxon>
        <taxon>Bivalvia</taxon>
        <taxon>Autobranchia</taxon>
        <taxon>Pteriomorphia</taxon>
        <taxon>Mytilida</taxon>
        <taxon>Mytiloidea</taxon>
        <taxon>Mytilidae</taxon>
        <taxon>Mytilinae</taxon>
        <taxon>Mytilus</taxon>
    </lineage>
</organism>
<evidence type="ECO:0000256" key="2">
    <source>
        <dbReference type="ARBA" id="ARBA00023117"/>
    </source>
</evidence>
<feature type="compositionally biased region" description="Polar residues" evidence="5">
    <location>
        <begin position="2201"/>
        <end position="2212"/>
    </location>
</feature>
<name>A0A8B6ENE6_MYTGA</name>
<dbReference type="Pfam" id="PF00439">
    <property type="entry name" value="Bromodomain"/>
    <property type="match status" value="1"/>
</dbReference>
<feature type="compositionally biased region" description="Polar residues" evidence="5">
    <location>
        <begin position="2257"/>
        <end position="2269"/>
    </location>
</feature>
<feature type="compositionally biased region" description="Basic and acidic residues" evidence="5">
    <location>
        <begin position="1"/>
        <end position="15"/>
    </location>
</feature>
<dbReference type="GO" id="GO:0010484">
    <property type="term" value="F:histone H3 acetyltransferase activity"/>
    <property type="evidence" value="ECO:0007669"/>
    <property type="project" value="TreeGrafter"/>
</dbReference>
<feature type="region of interest" description="Disordered" evidence="5">
    <location>
        <begin position="1973"/>
        <end position="2001"/>
    </location>
</feature>
<feature type="domain" description="Bromo" evidence="6">
    <location>
        <begin position="2753"/>
        <end position="2823"/>
    </location>
</feature>
<feature type="compositionally biased region" description="Polar residues" evidence="5">
    <location>
        <begin position="658"/>
        <end position="671"/>
    </location>
</feature>
<dbReference type="InterPro" id="IPR001487">
    <property type="entry name" value="Bromodomain"/>
</dbReference>
<feature type="compositionally biased region" description="Basic and acidic residues" evidence="5">
    <location>
        <begin position="2423"/>
        <end position="2432"/>
    </location>
</feature>
<feature type="compositionally biased region" description="Basic and acidic residues" evidence="5">
    <location>
        <begin position="2240"/>
        <end position="2256"/>
    </location>
</feature>
<dbReference type="EMBL" id="UYJE01005364">
    <property type="protein sequence ID" value="VDI36842.1"/>
    <property type="molecule type" value="Genomic_DNA"/>
</dbReference>
<protein>
    <recommendedName>
        <fullName evidence="6">Bromo domain-containing protein</fullName>
    </recommendedName>
</protein>
<feature type="compositionally biased region" description="Basic and acidic residues" evidence="5">
    <location>
        <begin position="1488"/>
        <end position="1498"/>
    </location>
</feature>
<evidence type="ECO:0000313" key="7">
    <source>
        <dbReference type="EMBL" id="VDI36842.1"/>
    </source>
</evidence>
<feature type="region of interest" description="Disordered" evidence="5">
    <location>
        <begin position="2238"/>
        <end position="2269"/>
    </location>
</feature>
<evidence type="ECO:0000259" key="6">
    <source>
        <dbReference type="PROSITE" id="PS50014"/>
    </source>
</evidence>
<dbReference type="CDD" id="cd04369">
    <property type="entry name" value="Bromodomain"/>
    <property type="match status" value="1"/>
</dbReference>
<feature type="compositionally biased region" description="Polar residues" evidence="5">
    <location>
        <begin position="1791"/>
        <end position="1803"/>
    </location>
</feature>
<feature type="compositionally biased region" description="Basic and acidic residues" evidence="5">
    <location>
        <begin position="1973"/>
        <end position="1982"/>
    </location>
</feature>
<proteinExistence type="predicted"/>
<feature type="compositionally biased region" description="Polar residues" evidence="5">
    <location>
        <begin position="2445"/>
        <end position="2463"/>
    </location>
</feature>
<keyword evidence="2 4" id="KW-0103">Bromodomain</keyword>
<dbReference type="GO" id="GO:0045944">
    <property type="term" value="P:positive regulation of transcription by RNA polymerase II"/>
    <property type="evidence" value="ECO:0007669"/>
    <property type="project" value="TreeGrafter"/>
</dbReference>
<feature type="region of interest" description="Disordered" evidence="5">
    <location>
        <begin position="1152"/>
        <end position="1411"/>
    </location>
</feature>
<feature type="region of interest" description="Disordered" evidence="5">
    <location>
        <begin position="1485"/>
        <end position="1521"/>
    </location>
</feature>
<feature type="region of interest" description="Disordered" evidence="5">
    <location>
        <begin position="2289"/>
        <end position="2406"/>
    </location>
</feature>
<evidence type="ECO:0000256" key="1">
    <source>
        <dbReference type="ARBA" id="ARBA00022679"/>
    </source>
</evidence>
<dbReference type="Proteomes" id="UP000596742">
    <property type="component" value="Unassembled WGS sequence"/>
</dbReference>
<evidence type="ECO:0000313" key="8">
    <source>
        <dbReference type="Proteomes" id="UP000596742"/>
    </source>
</evidence>
<feature type="region of interest" description="Disordered" evidence="5">
    <location>
        <begin position="1"/>
        <end position="38"/>
    </location>
</feature>
<feature type="region of interest" description="Disordered" evidence="5">
    <location>
        <begin position="2017"/>
        <end position="2040"/>
    </location>
</feature>
<dbReference type="PANTHER" id="PTHR45750">
    <property type="entry name" value="GH11602P"/>
    <property type="match status" value="1"/>
</dbReference>
<dbReference type="PRINTS" id="PR00503">
    <property type="entry name" value="BROMODOMAIN"/>
</dbReference>
<evidence type="ECO:0000256" key="4">
    <source>
        <dbReference type="PROSITE-ProRule" id="PRU00035"/>
    </source>
</evidence>
<feature type="compositionally biased region" description="Low complexity" evidence="5">
    <location>
        <begin position="1156"/>
        <end position="1167"/>
    </location>
</feature>
<feature type="compositionally biased region" description="Low complexity" evidence="5">
    <location>
        <begin position="1358"/>
        <end position="1370"/>
    </location>
</feature>
<dbReference type="PROSITE" id="PS00633">
    <property type="entry name" value="BROMODOMAIN_1"/>
    <property type="match status" value="1"/>
</dbReference>
<feature type="compositionally biased region" description="Low complexity" evidence="5">
    <location>
        <begin position="1319"/>
        <end position="1331"/>
    </location>
</feature>
<dbReference type="SMART" id="SM00297">
    <property type="entry name" value="BROMO"/>
    <property type="match status" value="1"/>
</dbReference>
<evidence type="ECO:0000256" key="5">
    <source>
        <dbReference type="SAM" id="MobiDB-lite"/>
    </source>
</evidence>
<sequence length="2848" mass="322599">MHHEDPVENSSKNDQRPYQNFTKDGVKNVDHETKQKINPRLKSRPADKIKPKANCRSKVQTSVYVNDLYEQPVCESPATNLSGSSVPGLQHSLWRPTGAHTIRSHAFAESNSFHGNNLGFNRPLSSNMIHNSYSCHKTNPVATHSSLDQRQNHNSKAGLVESSINHGYSMNNKCDYSQNTLESDEHQSIQHINQSQKFLTAKQQRCDMSAMCQNYQRKYETAPYMSYTDYLMEYSKALCCMQNKMLLQDENRRSKLSTIDGNDSLSTQSKYHAHSNPSKIHNFTGRIPVDCKRLTDAAIKTHQNEVNTLNKNRLLQNKLGPHIVLNSVGLPDIPYIIQDYTHVVPHNQTMSREKNRQLVQGGQFVTSVTQDTKNSIRRVPYIVPKCTTNSPHYPAVWTLNTRNENQRKHRNKNQIKNYEMCSGTKSSCEQIYKVNNICGGSNDIYTSDNAVDAVMQNGGDDNFSSHLEYRKSAIPPIMYQTVCEKRFSPKQRMLQKFQHEIKSPNTVTRETNDPDEDVSAFQHQMTVKHLQANDQLNNSDSICLPYAIRETGHCKGKLIEGSNYLTLDASIGGSSSLIQEKDPTSECDDIAIDKTNHLCMKPEDQLNTSTNTTDIMIEESVESIDETLKDDCKKVSEKNSSLKPFTSSTKTKEHVVDSSVTEAVPTGNQMNENKEATTIVDETVSASPDETLSDSYTVEESLLLESVPLCDSISLSLNSTVNEWSDVPITVGESVSDIFVQSDKSNEENTDTCSNVEMAVIESNSAIKYTVTEKDEAIDTGELNIDDSQPSDNNIKYYIIENIDDKDDNNKFIAFQHQLSSANKALDTTTEIRASEFGSEVKNYNLSLENNSVINSVSTFLESHSDPPKSADGVENVGNNQNEKIESKTECVVEDNSYEVLLQTNPSEESVDGFRNMSLQTEIVNVCTDGQVGDDSFFDCIETEESSFYRTCLDDQEEPLKTDVVFQNLSTESTLTNEQNSFLLDSKIDKHSSGHECFKSLEETIVQHLNKSIEIISQRPPQTVDSTNIMQIQKNLECFNQRIQSAPNDELPLSHSRKVIWDILQLCGSCMIVSQVALDRLKSLVGKTVKNQLGFYPDMFIDTLTILFKQASIASTMASNISDDLFFELSNDNSDNDSPLGTEKALLSDNAPTLQNSENVNNSDNDSPLVTEKTLLTDSSPTLQKSESVDIRDNDSSIVTEKPPPTDSSPTLQKSESVDIRDNDSSIVTEKPPPTDSSPTLQKSESVDIRDNDSPIVTEKPLPTDSSPTLQKSESVDRSDNDSPVVTEKPLPTDSSPTLQNSETVDNSDDDSLVATEKPLSTDTTPPLSTDESVDHNDTESPIASDKLLPTDYSPTLSNSESNDTSDNDSPITTENPLSTDITPPLRTCESVDTSDNDSHKTTQKPHSTDIALPSCEFVNNSDIDSPMAIEVPFPTPQNGESPKNIEILSEQGNTIKQHELSSECAKKGTMTYKNNKLSCFNSNNVDISDKHQNPEIESREDDYVDRENPNGTSKSFSNTQDQSILINGETRVKPIETKISLTNTNNDHIDLTNDETNLDDILNNQRSYETSKDNVKASELLTCEGQNDSTIELKPDKRTMFTYRNEYFEYKRKRKIKRLSETTAHRSRQSKRDFYCKRRPRSSNFGNSKSCRKLKKDLFELGSKDMFHGIKVPSSIVLNYNEASQFCCHVVLTRTPVTHTKLVSHDRKRSLCNQQKSNTDIWRETNKHDNLAKHERCLNRSSSDSNLISKFLENSYKDNVYSKSFQSKLENDMKVGPSITSMKFSGRPDTVNSRPDIQSNERSASEHETKKMCHNNCEKFNRKEHEIEQNICQSYSVNSMDNSSSLHNCSIENVLPEHLSPKTEYEIVKKYPELDCGFKTTPGKSESRAHPKLVPELFLRRVMNKTLKPENVNDSNVNSDKKYEKIYSINDDEKSAENISDSDISSKENEDLVYNDKSSVQYEVLKEEKKIVGNKENDTSHAKNYKQNNTLPGKPTSTIRSHRKLSFEEEISRLDYSNSRKKSEKVKTSDKGDGSLPLENAKFSKEKKRMNRDSNTFAESYITDKNSACKRQNRNSVTDVYSFNKSSTYEKCKSDDTINKTCANLIANKKDANAIVEQRHTTRKHKKKTKHTNNKEMVTCSSVKQATCPQDHFEKLKISFEKNIGSDLPKCQNQSFVKGLVTSLREKLCNQTPIKPGKVNTESFLNDSDSPAKSFGRSQLKRTLSFTREQLSLNTQKINDIDKNDNNNDKKEKSLSNDGQGDDSNGKIKTSQIQENIKAMDNIKQRHDYATKKSKREDKHIKLQLSSKDKDRKDSRPNATQKLKMHKSTKRLSSERIPSSQGSPTKKIKIRNKVKELCLNESKGKQKHKSQSQHESKGNQKHKSRSHHESLLNSKSRMTFENEEASKQLENLVSERTLQRVFHDQKEESRNSRQIQAPNEKPNESNNSQDDVDDTTNVNLKQTTEHSRYISTKQEDEISRIGKWSKLSDIYNVQPLDTSDEEEDNTADTSILFSPIRFHTESGDDLPSLSLPSKKWKNNKHIAKRCHRVDMNTHKEIQKILREVVPLTCNDRKQIDADDDDDDAKTVTDFSYLEPKQKVKLRKRWNKICLTSKKSQIYSPQEYLTAAGSTVKEQFDENDLQSNYPLKEPYSRNGSSSKCKESNIKSHAINSAFLSSCEEIDNTEQLIENDLPSICAKVSTKEQSCKNGLQTQCLSKKKGIELITSEREVIPSHRKRGLACVQECFTVLDKVYNHKLSEPFREEVKSKDVPDYYKTIKRGMCYDMVAHKLRNGFYSQMEEFVDDMRLVYSNCYQYHDKNSDIYKAGVEMETFFEKKMLETFPSFKTSV</sequence>
<feature type="region of interest" description="Disordered" evidence="5">
    <location>
        <begin position="2193"/>
        <end position="2218"/>
    </location>
</feature>
<dbReference type="SUPFAM" id="SSF47370">
    <property type="entry name" value="Bromodomain"/>
    <property type="match status" value="1"/>
</dbReference>
<accession>A0A8B6ENE6</accession>
<feature type="region of interest" description="Disordered" evidence="5">
    <location>
        <begin position="1780"/>
        <end position="1809"/>
    </location>
</feature>
<feature type="region of interest" description="Disordered" evidence="5">
    <location>
        <begin position="643"/>
        <end position="675"/>
    </location>
</feature>
<dbReference type="PANTHER" id="PTHR45750:SF3">
    <property type="entry name" value="HISTONE ACETYLTRANSFERASE"/>
    <property type="match status" value="1"/>
</dbReference>
<evidence type="ECO:0000256" key="3">
    <source>
        <dbReference type="ARBA" id="ARBA00023315"/>
    </source>
</evidence>
<feature type="compositionally biased region" description="Polar residues" evidence="5">
    <location>
        <begin position="1371"/>
        <end position="1382"/>
    </location>
</feature>
<comment type="caution">
    <text evidence="7">The sequence shown here is derived from an EMBL/GenBank/DDBJ whole genome shotgun (WGS) entry which is preliminary data.</text>
</comment>
<feature type="compositionally biased region" description="Polar residues" evidence="5">
    <location>
        <begin position="1174"/>
        <end position="1186"/>
    </location>
</feature>
<feature type="compositionally biased region" description="Basic and acidic residues" evidence="5">
    <location>
        <begin position="2289"/>
        <end position="2317"/>
    </location>
</feature>
<feature type="compositionally biased region" description="Basic and acidic residues" evidence="5">
    <location>
        <begin position="24"/>
        <end position="35"/>
    </location>
</feature>
<feature type="region of interest" description="Disordered" evidence="5">
    <location>
        <begin position="260"/>
        <end position="279"/>
    </location>
</feature>
<dbReference type="InterPro" id="IPR018359">
    <property type="entry name" value="Bromodomain_CS"/>
</dbReference>
<feature type="compositionally biased region" description="Basic and acidic residues" evidence="5">
    <location>
        <begin position="2354"/>
        <end position="2365"/>
    </location>
</feature>
<dbReference type="PROSITE" id="PS50014">
    <property type="entry name" value="BROMODOMAIN_2"/>
    <property type="match status" value="1"/>
</dbReference>
<dbReference type="InterPro" id="IPR036427">
    <property type="entry name" value="Bromodomain-like_sf"/>
</dbReference>
<feature type="compositionally biased region" description="Polar residues" evidence="5">
    <location>
        <begin position="1986"/>
        <end position="2000"/>
    </location>
</feature>
<dbReference type="OrthoDB" id="784962at2759"/>
<gene>
    <name evidence="7" type="ORF">MGAL_10B012907</name>
</gene>